<accession>A0A6A7WA54</accession>
<dbReference type="Proteomes" id="UP000384372">
    <property type="component" value="Unassembled WGS sequence"/>
</dbReference>
<keyword evidence="3" id="KW-1185">Reference proteome</keyword>
<dbReference type="EMBL" id="VZAD01000041">
    <property type="protein sequence ID" value="MQP11330.1"/>
    <property type="molecule type" value="Genomic_DNA"/>
</dbReference>
<feature type="region of interest" description="Disordered" evidence="1">
    <location>
        <begin position="167"/>
        <end position="191"/>
    </location>
</feature>
<evidence type="ECO:0000313" key="2">
    <source>
        <dbReference type="EMBL" id="MQP11330.1"/>
    </source>
</evidence>
<dbReference type="Gene3D" id="2.40.128.510">
    <property type="entry name" value="Protein of unknown function DUF4738"/>
    <property type="match status" value="1"/>
</dbReference>
<dbReference type="Pfam" id="PF15889">
    <property type="entry name" value="DUF4738"/>
    <property type="match status" value="1"/>
</dbReference>
<dbReference type="AlphaFoldDB" id="A0A6A7WA54"/>
<organism evidence="2 3">
    <name type="scientific">Segatella copri</name>
    <dbReference type="NCBI Taxonomy" id="165179"/>
    <lineage>
        <taxon>Bacteria</taxon>
        <taxon>Pseudomonadati</taxon>
        <taxon>Bacteroidota</taxon>
        <taxon>Bacteroidia</taxon>
        <taxon>Bacteroidales</taxon>
        <taxon>Prevotellaceae</taxon>
        <taxon>Segatella</taxon>
    </lineage>
</organism>
<proteinExistence type="predicted"/>
<dbReference type="OrthoDB" id="1086474at2"/>
<gene>
    <name evidence="2" type="ORF">F7D20_04980</name>
</gene>
<protein>
    <submittedName>
        <fullName evidence="2">DUF4738 domain-containing protein</fullName>
    </submittedName>
</protein>
<feature type="compositionally biased region" description="Acidic residues" evidence="1">
    <location>
        <begin position="173"/>
        <end position="191"/>
    </location>
</feature>
<comment type="caution">
    <text evidence="2">The sequence shown here is derived from an EMBL/GenBank/DDBJ whole genome shotgun (WGS) entry which is preliminary data.</text>
</comment>
<name>A0A6A7WA54_9BACT</name>
<sequence length="191" mass="20829">MLVIAVLGAACLSSCGEKKKSNVIIAPKPVAPKTKKTQELSSYEQSRGITWLGKTYRVVMKRESDHSLPLVESEDHTKYYDNKITIKVLREDGTEFFSRTFQKSDFTGYLDAETKKTGALLGIVFVEVKGDVLHFAGSVGSPDVTSDEYVPLVITVNRMGAVSIAKDSQLDTAGDEDEKASSVEDEADDGV</sequence>
<reference evidence="2 3" key="1">
    <citation type="submission" date="2019-09" db="EMBL/GenBank/DDBJ databases">
        <title>Distinct polysaccharide growth profiles of human intestinal Prevotella copri isolates.</title>
        <authorList>
            <person name="Fehlner-Peach H."/>
            <person name="Magnabosco C."/>
            <person name="Raghavan V."/>
            <person name="Scher J.U."/>
            <person name="Tett A."/>
            <person name="Cox L.M."/>
            <person name="Gottsegen C."/>
            <person name="Watters A."/>
            <person name="Wiltshire- Gordon J.D."/>
            <person name="Segata N."/>
            <person name="Bonneau R."/>
            <person name="Littman D.R."/>
        </authorList>
    </citation>
    <scope>NUCLEOTIDE SEQUENCE [LARGE SCALE GENOMIC DNA]</scope>
    <source>
        <strain evidence="3">iAQ1173</strain>
    </source>
</reference>
<evidence type="ECO:0000313" key="3">
    <source>
        <dbReference type="Proteomes" id="UP000384372"/>
    </source>
</evidence>
<dbReference type="InterPro" id="IPR031762">
    <property type="entry name" value="DUF4738"/>
</dbReference>
<evidence type="ECO:0000256" key="1">
    <source>
        <dbReference type="SAM" id="MobiDB-lite"/>
    </source>
</evidence>